<keyword evidence="5" id="KW-0804">Transcription</keyword>
<sequence>MDPSPSAAITRPHHGGREDCWSDGATGTLVEAWGDRYVNLNRGNLRQKDWKEVADAVNNHRNGGKPKKTDIQCKNRIDTLKKKYKIEKSKPPPSTWPFYHRLDSLLGTNSNATNTFKKPTSVTFTVKSKTKPQNDVYPGLASCGESSSDDDDDDMAWFDERVKKKRHRMEDVDLSDGAACRELARAILKFGEIYERIESSKQQQMMELEKQRMELTKEVEFERMNLFVDAQLELKKKSFSRDKFASSSDSNLTDVFGVLAGDGNVQCFIPVSFYANLEFCLTSSCNHNVLVSSFRIRNCCSTLGSLCTHQRHSLLIELVSRANDVHGTPEDKKGNE</sequence>
<evidence type="ECO:0000259" key="8">
    <source>
        <dbReference type="Pfam" id="PF13837"/>
    </source>
</evidence>
<evidence type="ECO:0000256" key="6">
    <source>
        <dbReference type="ARBA" id="ARBA00023242"/>
    </source>
</evidence>
<dbReference type="Pfam" id="PF13837">
    <property type="entry name" value="Myb_DNA-bind_4"/>
    <property type="match status" value="1"/>
</dbReference>
<evidence type="ECO:0000313" key="9">
    <source>
        <dbReference type="EMBL" id="KAJ6987344.1"/>
    </source>
</evidence>
<dbReference type="Gene3D" id="1.10.10.60">
    <property type="entry name" value="Homeodomain-like"/>
    <property type="match status" value="1"/>
</dbReference>
<keyword evidence="10" id="KW-1185">Reference proteome</keyword>
<comment type="subcellular location">
    <subcellularLocation>
        <location evidence="1">Nucleus</location>
    </subcellularLocation>
</comment>
<gene>
    <name evidence="9" type="ORF">NC653_020559</name>
</gene>
<dbReference type="PANTHER" id="PTHR31307:SF40">
    <property type="entry name" value="TRIHELIX TRANSCRIPTION FACTOR ENAP1-RELATED"/>
    <property type="match status" value="1"/>
</dbReference>
<dbReference type="AlphaFoldDB" id="A0AAD6MLF3"/>
<evidence type="ECO:0000256" key="3">
    <source>
        <dbReference type="ARBA" id="ARBA00023054"/>
    </source>
</evidence>
<keyword evidence="6" id="KW-0539">Nucleus</keyword>
<dbReference type="InterPro" id="IPR044822">
    <property type="entry name" value="Myb_DNA-bind_4"/>
</dbReference>
<evidence type="ECO:0000256" key="5">
    <source>
        <dbReference type="ARBA" id="ARBA00023163"/>
    </source>
</evidence>
<evidence type="ECO:0000256" key="2">
    <source>
        <dbReference type="ARBA" id="ARBA00023015"/>
    </source>
</evidence>
<dbReference type="PANTHER" id="PTHR31307">
    <property type="entry name" value="TRIHELIX TRANSCRIPTION FACTOR ASIL2"/>
    <property type="match status" value="1"/>
</dbReference>
<keyword evidence="2" id="KW-0805">Transcription regulation</keyword>
<name>A0AAD6MLF3_9ROSI</name>
<keyword evidence="4" id="KW-0238">DNA-binding</keyword>
<evidence type="ECO:0000256" key="4">
    <source>
        <dbReference type="ARBA" id="ARBA00023125"/>
    </source>
</evidence>
<keyword evidence="3 7" id="KW-0175">Coiled coil</keyword>
<dbReference type="GO" id="GO:0005634">
    <property type="term" value="C:nucleus"/>
    <property type="evidence" value="ECO:0007669"/>
    <property type="project" value="UniProtKB-SubCell"/>
</dbReference>
<evidence type="ECO:0000256" key="7">
    <source>
        <dbReference type="SAM" id="Coils"/>
    </source>
</evidence>
<reference evidence="9" key="1">
    <citation type="journal article" date="2023" name="Mol. Ecol. Resour.">
        <title>Chromosome-level genome assembly of a triploid poplar Populus alba 'Berolinensis'.</title>
        <authorList>
            <person name="Chen S."/>
            <person name="Yu Y."/>
            <person name="Wang X."/>
            <person name="Wang S."/>
            <person name="Zhang T."/>
            <person name="Zhou Y."/>
            <person name="He R."/>
            <person name="Meng N."/>
            <person name="Wang Y."/>
            <person name="Liu W."/>
            <person name="Liu Z."/>
            <person name="Liu J."/>
            <person name="Guo Q."/>
            <person name="Huang H."/>
            <person name="Sederoff R.R."/>
            <person name="Wang G."/>
            <person name="Qu G."/>
            <person name="Chen S."/>
        </authorList>
    </citation>
    <scope>NUCLEOTIDE SEQUENCE</scope>
    <source>
        <strain evidence="9">SC-2020</strain>
    </source>
</reference>
<dbReference type="InterPro" id="IPR044823">
    <property type="entry name" value="ASIL1/2-like"/>
</dbReference>
<feature type="coiled-coil region" evidence="7">
    <location>
        <begin position="194"/>
        <end position="225"/>
    </location>
</feature>
<feature type="domain" description="Myb/SANT-like DNA-binding" evidence="8">
    <location>
        <begin position="19"/>
        <end position="105"/>
    </location>
</feature>
<dbReference type="EMBL" id="JAQIZT010000008">
    <property type="protein sequence ID" value="KAJ6987344.1"/>
    <property type="molecule type" value="Genomic_DNA"/>
</dbReference>
<proteinExistence type="predicted"/>
<evidence type="ECO:0000256" key="1">
    <source>
        <dbReference type="ARBA" id="ARBA00004123"/>
    </source>
</evidence>
<dbReference type="GO" id="GO:0000976">
    <property type="term" value="F:transcription cis-regulatory region binding"/>
    <property type="evidence" value="ECO:0007669"/>
    <property type="project" value="TreeGrafter"/>
</dbReference>
<protein>
    <submittedName>
        <fullName evidence="9">Trihelix transcription factor ASIL2 isoform X2</fullName>
    </submittedName>
</protein>
<organism evidence="9 10">
    <name type="scientific">Populus alba x Populus x berolinensis</name>
    <dbReference type="NCBI Taxonomy" id="444605"/>
    <lineage>
        <taxon>Eukaryota</taxon>
        <taxon>Viridiplantae</taxon>
        <taxon>Streptophyta</taxon>
        <taxon>Embryophyta</taxon>
        <taxon>Tracheophyta</taxon>
        <taxon>Spermatophyta</taxon>
        <taxon>Magnoliopsida</taxon>
        <taxon>eudicotyledons</taxon>
        <taxon>Gunneridae</taxon>
        <taxon>Pentapetalae</taxon>
        <taxon>rosids</taxon>
        <taxon>fabids</taxon>
        <taxon>Malpighiales</taxon>
        <taxon>Salicaceae</taxon>
        <taxon>Saliceae</taxon>
        <taxon>Populus</taxon>
    </lineage>
</organism>
<dbReference type="FunFam" id="1.10.10.60:FF:000104">
    <property type="entry name" value="trihelix transcription factor ASIL2"/>
    <property type="match status" value="1"/>
</dbReference>
<evidence type="ECO:0000313" key="10">
    <source>
        <dbReference type="Proteomes" id="UP001164929"/>
    </source>
</evidence>
<accession>A0AAD6MLF3</accession>
<dbReference type="Proteomes" id="UP001164929">
    <property type="component" value="Chromosome 8"/>
</dbReference>
<comment type="caution">
    <text evidence="9">The sequence shown here is derived from an EMBL/GenBank/DDBJ whole genome shotgun (WGS) entry which is preliminary data.</text>
</comment>